<reference evidence="1 2" key="1">
    <citation type="journal article" date="2015" name="Int. J. Syst. Evol. Microbiol.">
        <title>Nitrosospira lacus sp. nov., a psychrotolerant, ammonia-oxidizing bacterium from sandy lake sediment.</title>
        <authorList>
            <person name="Urakawa H."/>
            <person name="Garcia J.C."/>
            <person name="Nielsen J.L."/>
            <person name="Le V.Q."/>
            <person name="Kozlowski J.A."/>
            <person name="Stein L.Y."/>
            <person name="Lim C.K."/>
            <person name="Pommerening-Roser A."/>
            <person name="Martens-Habbena W."/>
            <person name="Stahl D.A."/>
            <person name="Klotz M.G."/>
        </authorList>
    </citation>
    <scope>NUCLEOTIDE SEQUENCE [LARGE SCALE GENOMIC DNA]</scope>
    <source>
        <strain evidence="1 2">APG3</strain>
    </source>
</reference>
<dbReference type="KEGG" id="nlc:EBAPG3_014190"/>
<evidence type="ECO:0000313" key="2">
    <source>
        <dbReference type="Proteomes" id="UP000012179"/>
    </source>
</evidence>
<dbReference type="Proteomes" id="UP000012179">
    <property type="component" value="Chromosome"/>
</dbReference>
<dbReference type="RefSeq" id="WP_040853030.1">
    <property type="nucleotide sequence ID" value="NZ_CP021106.3"/>
</dbReference>
<gene>
    <name evidence="1" type="ORF">EBAPG3_014190</name>
</gene>
<proteinExistence type="predicted"/>
<keyword evidence="2" id="KW-1185">Reference proteome</keyword>
<organism evidence="1 2">
    <name type="scientific">Nitrosospira lacus</name>
    <dbReference type="NCBI Taxonomy" id="1288494"/>
    <lineage>
        <taxon>Bacteria</taxon>
        <taxon>Pseudomonadati</taxon>
        <taxon>Pseudomonadota</taxon>
        <taxon>Betaproteobacteria</taxon>
        <taxon>Nitrosomonadales</taxon>
        <taxon>Nitrosomonadaceae</taxon>
        <taxon>Nitrosospira</taxon>
    </lineage>
</organism>
<name>A0A1W6SSR2_9PROT</name>
<evidence type="ECO:0000313" key="1">
    <source>
        <dbReference type="EMBL" id="ARO88826.1"/>
    </source>
</evidence>
<evidence type="ECO:0008006" key="3">
    <source>
        <dbReference type="Google" id="ProtNLM"/>
    </source>
</evidence>
<dbReference type="AlphaFoldDB" id="A0A1W6SSR2"/>
<protein>
    <recommendedName>
        <fullName evidence="3">HTH cro/C1-type domain-containing protein</fullName>
    </recommendedName>
</protein>
<dbReference type="EMBL" id="CP021106">
    <property type="protein sequence ID" value="ARO88826.1"/>
    <property type="molecule type" value="Genomic_DNA"/>
</dbReference>
<dbReference type="OrthoDB" id="9761532at2"/>
<accession>A0A1W6SSR2</accession>
<sequence length="101" mass="11817">MKQLVESWIKAEKHYYGNTQARAIQRMMKMTGQRITHSRVSEWKRGKYCPSANVLSEMLWRTLPWALGQAGLDVSAPQQDKIDTKLWVFTGEGDQRKRYTL</sequence>